<dbReference type="InterPro" id="IPR000276">
    <property type="entry name" value="GPCR_Rhodpsn"/>
</dbReference>
<feature type="transmembrane region" description="Helical" evidence="10">
    <location>
        <begin position="309"/>
        <end position="331"/>
    </location>
</feature>
<protein>
    <submittedName>
        <fullName evidence="12">Putative G-protein coupled receptor 83</fullName>
    </submittedName>
</protein>
<dbReference type="PRINTS" id="PR01012">
    <property type="entry name" value="NRPEPTIDEYR"/>
</dbReference>
<comment type="caution">
    <text evidence="12">The sequence shown here is derived from an EMBL/GenBank/DDBJ whole genome shotgun (WGS) entry which is preliminary data.</text>
</comment>
<feature type="region of interest" description="Disordered" evidence="9">
    <location>
        <begin position="517"/>
        <end position="567"/>
    </location>
</feature>
<organism evidence="12 13">
    <name type="scientific">Amphibalanus amphitrite</name>
    <name type="common">Striped barnacle</name>
    <name type="synonym">Balanus amphitrite</name>
    <dbReference type="NCBI Taxonomy" id="1232801"/>
    <lineage>
        <taxon>Eukaryota</taxon>
        <taxon>Metazoa</taxon>
        <taxon>Ecdysozoa</taxon>
        <taxon>Arthropoda</taxon>
        <taxon>Crustacea</taxon>
        <taxon>Multicrustacea</taxon>
        <taxon>Cirripedia</taxon>
        <taxon>Thoracica</taxon>
        <taxon>Thoracicalcarea</taxon>
        <taxon>Balanomorpha</taxon>
        <taxon>Balanoidea</taxon>
        <taxon>Balanidae</taxon>
        <taxon>Amphibalaninae</taxon>
        <taxon>Amphibalanus</taxon>
    </lineage>
</organism>
<dbReference type="GO" id="GO:0042923">
    <property type="term" value="F:neuropeptide binding"/>
    <property type="evidence" value="ECO:0007669"/>
    <property type="project" value="TreeGrafter"/>
</dbReference>
<evidence type="ECO:0000313" key="12">
    <source>
        <dbReference type="EMBL" id="KAF0289993.1"/>
    </source>
</evidence>
<dbReference type="Proteomes" id="UP000440578">
    <property type="component" value="Unassembled WGS sequence"/>
</dbReference>
<dbReference type="PROSITE" id="PS50262">
    <property type="entry name" value="G_PROTEIN_RECEP_F1_2"/>
    <property type="match status" value="1"/>
</dbReference>
<evidence type="ECO:0000256" key="4">
    <source>
        <dbReference type="ARBA" id="ARBA00022989"/>
    </source>
</evidence>
<evidence type="ECO:0000256" key="3">
    <source>
        <dbReference type="ARBA" id="ARBA00022692"/>
    </source>
</evidence>
<dbReference type="InterPro" id="IPR017452">
    <property type="entry name" value="GPCR_Rhodpsn_7TM"/>
</dbReference>
<evidence type="ECO:0000256" key="7">
    <source>
        <dbReference type="ARBA" id="ARBA00023170"/>
    </source>
</evidence>
<reference evidence="12 13" key="1">
    <citation type="submission" date="2019-07" db="EMBL/GenBank/DDBJ databases">
        <title>Draft genome assembly of a fouling barnacle, Amphibalanus amphitrite (Darwin, 1854): The first reference genome for Thecostraca.</title>
        <authorList>
            <person name="Kim W."/>
        </authorList>
    </citation>
    <scope>NUCLEOTIDE SEQUENCE [LARGE SCALE GENOMIC DNA]</scope>
    <source>
        <strain evidence="12">SNU_AA5</strain>
        <tissue evidence="12">Soma without cirri and trophi</tissue>
    </source>
</reference>
<keyword evidence="7 12" id="KW-0675">Receptor</keyword>
<dbReference type="Gene3D" id="1.20.1070.10">
    <property type="entry name" value="Rhodopsin 7-helix transmembrane proteins"/>
    <property type="match status" value="1"/>
</dbReference>
<evidence type="ECO:0000259" key="11">
    <source>
        <dbReference type="PROSITE" id="PS50262"/>
    </source>
</evidence>
<evidence type="ECO:0000256" key="8">
    <source>
        <dbReference type="ARBA" id="ARBA00023224"/>
    </source>
</evidence>
<dbReference type="Pfam" id="PF00001">
    <property type="entry name" value="7tm_1"/>
    <property type="match status" value="1"/>
</dbReference>
<evidence type="ECO:0000256" key="5">
    <source>
        <dbReference type="ARBA" id="ARBA00023040"/>
    </source>
</evidence>
<keyword evidence="8" id="KW-0807">Transducer</keyword>
<dbReference type="OrthoDB" id="9046662at2759"/>
<evidence type="ECO:0000256" key="2">
    <source>
        <dbReference type="ARBA" id="ARBA00010663"/>
    </source>
</evidence>
<dbReference type="AlphaFoldDB" id="A0A6A4V8I5"/>
<dbReference type="GO" id="GO:0005886">
    <property type="term" value="C:plasma membrane"/>
    <property type="evidence" value="ECO:0007669"/>
    <property type="project" value="TreeGrafter"/>
</dbReference>
<evidence type="ECO:0000256" key="1">
    <source>
        <dbReference type="ARBA" id="ARBA00004141"/>
    </source>
</evidence>
<keyword evidence="5" id="KW-0297">G-protein coupled receptor</keyword>
<feature type="domain" description="G-protein coupled receptors family 1 profile" evidence="11">
    <location>
        <begin position="83"/>
        <end position="328"/>
    </location>
</feature>
<evidence type="ECO:0000256" key="6">
    <source>
        <dbReference type="ARBA" id="ARBA00023136"/>
    </source>
</evidence>
<feature type="transmembrane region" description="Helical" evidence="10">
    <location>
        <begin position="166"/>
        <end position="187"/>
    </location>
</feature>
<dbReference type="GO" id="GO:0043005">
    <property type="term" value="C:neuron projection"/>
    <property type="evidence" value="ECO:0007669"/>
    <property type="project" value="TreeGrafter"/>
</dbReference>
<keyword evidence="4 10" id="KW-1133">Transmembrane helix</keyword>
<feature type="region of interest" description="Disordered" evidence="9">
    <location>
        <begin position="581"/>
        <end position="628"/>
    </location>
</feature>
<accession>A0A6A4V8I5</accession>
<keyword evidence="3 10" id="KW-0812">Transmembrane</keyword>
<keyword evidence="13" id="KW-1185">Reference proteome</keyword>
<keyword evidence="6 10" id="KW-0472">Membrane</keyword>
<evidence type="ECO:0000256" key="9">
    <source>
        <dbReference type="SAM" id="MobiDB-lite"/>
    </source>
</evidence>
<dbReference type="PANTHER" id="PTHR24235:SF29">
    <property type="entry name" value="GH23382P"/>
    <property type="match status" value="1"/>
</dbReference>
<name>A0A6A4V8I5_AMPAM</name>
<dbReference type="InterPro" id="IPR000611">
    <property type="entry name" value="NPY_rcpt"/>
</dbReference>
<dbReference type="SUPFAM" id="SSF81321">
    <property type="entry name" value="Family A G protein-coupled receptor-like"/>
    <property type="match status" value="1"/>
</dbReference>
<dbReference type="GO" id="GO:0004983">
    <property type="term" value="F:neuropeptide Y receptor activity"/>
    <property type="evidence" value="ECO:0007669"/>
    <property type="project" value="InterPro"/>
</dbReference>
<proteinExistence type="inferred from homology"/>
<dbReference type="EMBL" id="VIIS01001989">
    <property type="protein sequence ID" value="KAF0289993.1"/>
    <property type="molecule type" value="Genomic_DNA"/>
</dbReference>
<comment type="similarity">
    <text evidence="2">Belongs to the G-protein coupled receptor 1 family.</text>
</comment>
<feature type="transmembrane region" description="Helical" evidence="10">
    <location>
        <begin position="134"/>
        <end position="154"/>
    </location>
</feature>
<evidence type="ECO:0000256" key="10">
    <source>
        <dbReference type="SAM" id="Phobius"/>
    </source>
</evidence>
<dbReference type="PRINTS" id="PR00237">
    <property type="entry name" value="GPCRRHODOPSN"/>
</dbReference>
<feature type="transmembrane region" description="Helical" evidence="10">
    <location>
        <begin position="272"/>
        <end position="289"/>
    </location>
</feature>
<evidence type="ECO:0000313" key="13">
    <source>
        <dbReference type="Proteomes" id="UP000440578"/>
    </source>
</evidence>
<gene>
    <name evidence="12" type="primary">GPR83</name>
    <name evidence="12" type="ORF">FJT64_011780</name>
</gene>
<dbReference type="PANTHER" id="PTHR24235">
    <property type="entry name" value="NEUROPEPTIDE Y RECEPTOR"/>
    <property type="match status" value="1"/>
</dbReference>
<comment type="subcellular location">
    <subcellularLocation>
        <location evidence="1">Membrane</location>
        <topology evidence="1">Multi-pass membrane protein</topology>
    </subcellularLocation>
</comment>
<sequence length="628" mass="69536">MIAGLMCSDTASAAVAEDSELYNRLRNLLKSAGPLQTARTTNTTPLPRAALERMFRMFVNGTVGNGSGDEPLDFSDLIDSRGEASRTGVVVVRNKRLHTVTNTFIANLAVSDVLMTCLNIPFNISRVLLDDWPFGGFIAFTMVAIALDRYQVIVKPLKPRLGPRQGAAIIAVIWLLAAVISLPHAVYNEVVTVFTFRALSRCQTRYPRPSRDFRKWLTLLTSLTQVLRAADHHLAWPYSIITRKVWSRVVLGAATEEQMVYQARAKRKTIKMLMVVVVLFAICWMPLNLYHLIVDFSQSTSPTRHNSTLFFFCHWLAMSNVCYNPFIYCWLNEHFRAGALSWFKCLARRSSKVHPAIEINGIPGADVTAARRRLDSQHHVEQPARRLCASARRPVGSTRSPSTATWRSAAGACWPRCWRRAACPTEPEPLAAAPDSPGEPRESGFPLLPRLCEQGKADAYDVICRNIEIFNVSIFAGGETPAAATGGADREPEDSDMVQPVSERVYRGQLTGLLRKQVLNGDGGGGSSGGRRLRETSFALGDPGRTRRSPNRRNSEPEDSDMVQPVSERVYRGQLTGLLRKQVLNGDGGGGSSGGRRLRETSFALGDPGRTRRSPNRRNSSTRSRRSV</sequence>